<dbReference type="Proteomes" id="UP000799421">
    <property type="component" value="Unassembled WGS sequence"/>
</dbReference>
<gene>
    <name evidence="2" type="ORF">K470DRAFT_258758</name>
</gene>
<keyword evidence="3" id="KW-1185">Reference proteome</keyword>
<evidence type="ECO:0000256" key="1">
    <source>
        <dbReference type="SAM" id="MobiDB-lite"/>
    </source>
</evidence>
<proteinExistence type="predicted"/>
<reference evidence="2" key="1">
    <citation type="journal article" date="2020" name="Stud. Mycol.">
        <title>101 Dothideomycetes genomes: a test case for predicting lifestyles and emergence of pathogens.</title>
        <authorList>
            <person name="Haridas S."/>
            <person name="Albert R."/>
            <person name="Binder M."/>
            <person name="Bloem J."/>
            <person name="Labutti K."/>
            <person name="Salamov A."/>
            <person name="Andreopoulos B."/>
            <person name="Baker S."/>
            <person name="Barry K."/>
            <person name="Bills G."/>
            <person name="Bluhm B."/>
            <person name="Cannon C."/>
            <person name="Castanera R."/>
            <person name="Culley D."/>
            <person name="Daum C."/>
            <person name="Ezra D."/>
            <person name="Gonzalez J."/>
            <person name="Henrissat B."/>
            <person name="Kuo A."/>
            <person name="Liang C."/>
            <person name="Lipzen A."/>
            <person name="Lutzoni F."/>
            <person name="Magnuson J."/>
            <person name="Mondo S."/>
            <person name="Nolan M."/>
            <person name="Ohm R."/>
            <person name="Pangilinan J."/>
            <person name="Park H.-J."/>
            <person name="Ramirez L."/>
            <person name="Alfaro M."/>
            <person name="Sun H."/>
            <person name="Tritt A."/>
            <person name="Yoshinaga Y."/>
            <person name="Zwiers L.-H."/>
            <person name="Turgeon B."/>
            <person name="Goodwin S."/>
            <person name="Spatafora J."/>
            <person name="Crous P."/>
            <person name="Grigoriev I."/>
        </authorList>
    </citation>
    <scope>NUCLEOTIDE SEQUENCE</scope>
    <source>
        <strain evidence="2">CBS 480.64</strain>
    </source>
</reference>
<evidence type="ECO:0000313" key="2">
    <source>
        <dbReference type="EMBL" id="KAF2859581.1"/>
    </source>
</evidence>
<feature type="non-terminal residue" evidence="2">
    <location>
        <position position="1"/>
    </location>
</feature>
<feature type="region of interest" description="Disordered" evidence="1">
    <location>
        <begin position="36"/>
        <end position="96"/>
    </location>
</feature>
<accession>A0A6A7BWI9</accession>
<dbReference type="AlphaFoldDB" id="A0A6A7BWI9"/>
<organism evidence="2 3">
    <name type="scientific">Piedraia hortae CBS 480.64</name>
    <dbReference type="NCBI Taxonomy" id="1314780"/>
    <lineage>
        <taxon>Eukaryota</taxon>
        <taxon>Fungi</taxon>
        <taxon>Dikarya</taxon>
        <taxon>Ascomycota</taxon>
        <taxon>Pezizomycotina</taxon>
        <taxon>Dothideomycetes</taxon>
        <taxon>Dothideomycetidae</taxon>
        <taxon>Capnodiales</taxon>
        <taxon>Piedraiaceae</taxon>
        <taxon>Piedraia</taxon>
    </lineage>
</organism>
<evidence type="ECO:0000313" key="3">
    <source>
        <dbReference type="Proteomes" id="UP000799421"/>
    </source>
</evidence>
<feature type="compositionally biased region" description="Low complexity" evidence="1">
    <location>
        <begin position="36"/>
        <end position="51"/>
    </location>
</feature>
<dbReference type="EMBL" id="MU005991">
    <property type="protein sequence ID" value="KAF2859581.1"/>
    <property type="molecule type" value="Genomic_DNA"/>
</dbReference>
<feature type="compositionally biased region" description="Low complexity" evidence="1">
    <location>
        <begin position="59"/>
        <end position="70"/>
    </location>
</feature>
<name>A0A6A7BWI9_9PEZI</name>
<protein>
    <submittedName>
        <fullName evidence="2">Uncharacterized protein</fullName>
    </submittedName>
</protein>
<sequence>MSSIFCNCKKSENASVLSPAVGQFFQGERCAQQMAANSRAKRTSSSTTRQSWRGFSRFSATRDSSSAPSSIGHQAPRVKVYSTTPAGRLEGLTRTS</sequence>